<reference evidence="1 2" key="1">
    <citation type="submission" date="2019-06" db="EMBL/GenBank/DDBJ databases">
        <title>Genome sequence of Litorilinea aerophila BAA-2444.</title>
        <authorList>
            <person name="Maclea K.S."/>
            <person name="Maurais E.G."/>
            <person name="Iannazzi L.C."/>
        </authorList>
    </citation>
    <scope>NUCLEOTIDE SEQUENCE [LARGE SCALE GENOMIC DNA]</scope>
    <source>
        <strain evidence="1 2">ATCC BAA-2444</strain>
    </source>
</reference>
<protein>
    <submittedName>
        <fullName evidence="1">Uncharacterized protein</fullName>
    </submittedName>
</protein>
<gene>
    <name evidence="1" type="ORF">FKZ61_03600</name>
</gene>
<accession>A0A540VK49</accession>
<dbReference type="NCBIfam" id="NF041766">
    <property type="entry name" value="choice_anch_U"/>
    <property type="match status" value="1"/>
</dbReference>
<proteinExistence type="predicted"/>
<organism evidence="1 2">
    <name type="scientific">Litorilinea aerophila</name>
    <dbReference type="NCBI Taxonomy" id="1204385"/>
    <lineage>
        <taxon>Bacteria</taxon>
        <taxon>Bacillati</taxon>
        <taxon>Chloroflexota</taxon>
        <taxon>Caldilineae</taxon>
        <taxon>Caldilineales</taxon>
        <taxon>Caldilineaceae</taxon>
        <taxon>Litorilinea</taxon>
    </lineage>
</organism>
<dbReference type="RefSeq" id="WP_141608717.1">
    <property type="nucleotide sequence ID" value="NZ_VIGC02000004.1"/>
</dbReference>
<evidence type="ECO:0000313" key="2">
    <source>
        <dbReference type="Proteomes" id="UP000317371"/>
    </source>
</evidence>
<name>A0A540VK49_9CHLR</name>
<dbReference type="OrthoDB" id="5931607at2"/>
<dbReference type="Proteomes" id="UP000317371">
    <property type="component" value="Unassembled WGS sequence"/>
</dbReference>
<dbReference type="EMBL" id="VIGC01000004">
    <property type="protein sequence ID" value="TQE97121.1"/>
    <property type="molecule type" value="Genomic_DNA"/>
</dbReference>
<sequence>MAFEMVGLSPGSGITLTLVVHDGPMATGYWKYGPTPDDAEAHWYEFGYDPATGTGAEILGRTIRLHLVDGGRGDGDLTANGVIADPGGPGGVALDEFLYLPVIWR</sequence>
<dbReference type="InParanoid" id="A0A540VK49"/>
<dbReference type="InterPro" id="IPR053784">
    <property type="entry name" value="Choice_anch_U_dom"/>
</dbReference>
<comment type="caution">
    <text evidence="1">The sequence shown here is derived from an EMBL/GenBank/DDBJ whole genome shotgun (WGS) entry which is preliminary data.</text>
</comment>
<evidence type="ECO:0000313" key="1">
    <source>
        <dbReference type="EMBL" id="TQE97121.1"/>
    </source>
</evidence>
<keyword evidence="2" id="KW-1185">Reference proteome</keyword>
<dbReference type="AlphaFoldDB" id="A0A540VK49"/>